<dbReference type="AlphaFoldDB" id="A0AAV5HXT1"/>
<accession>A0AAV5HXT1</accession>
<keyword evidence="1" id="KW-1133">Transmembrane helix</keyword>
<evidence type="ECO:0000313" key="2">
    <source>
        <dbReference type="EMBL" id="GKU90231.1"/>
    </source>
</evidence>
<evidence type="ECO:0000256" key="1">
    <source>
        <dbReference type="SAM" id="Phobius"/>
    </source>
</evidence>
<keyword evidence="1" id="KW-0812">Transmembrane</keyword>
<keyword evidence="1" id="KW-0472">Membrane</keyword>
<keyword evidence="3" id="KW-1185">Reference proteome</keyword>
<name>A0AAV5HXT1_9ROSI</name>
<sequence>MTFKAQKSSPNLSLCDLLSFVVSLLLILLKSLKIQICLWWPRGRLFWVSDNRLSYSSVCIR</sequence>
<protein>
    <submittedName>
        <fullName evidence="2">Uncharacterized protein</fullName>
    </submittedName>
</protein>
<dbReference type="Proteomes" id="UP001054252">
    <property type="component" value="Unassembled WGS sequence"/>
</dbReference>
<organism evidence="2 3">
    <name type="scientific">Rubroshorea leprosula</name>
    <dbReference type="NCBI Taxonomy" id="152421"/>
    <lineage>
        <taxon>Eukaryota</taxon>
        <taxon>Viridiplantae</taxon>
        <taxon>Streptophyta</taxon>
        <taxon>Embryophyta</taxon>
        <taxon>Tracheophyta</taxon>
        <taxon>Spermatophyta</taxon>
        <taxon>Magnoliopsida</taxon>
        <taxon>eudicotyledons</taxon>
        <taxon>Gunneridae</taxon>
        <taxon>Pentapetalae</taxon>
        <taxon>rosids</taxon>
        <taxon>malvids</taxon>
        <taxon>Malvales</taxon>
        <taxon>Dipterocarpaceae</taxon>
        <taxon>Rubroshorea</taxon>
    </lineage>
</organism>
<comment type="caution">
    <text evidence="2">The sequence shown here is derived from an EMBL/GenBank/DDBJ whole genome shotgun (WGS) entry which is preliminary data.</text>
</comment>
<evidence type="ECO:0000313" key="3">
    <source>
        <dbReference type="Proteomes" id="UP001054252"/>
    </source>
</evidence>
<dbReference type="EMBL" id="BPVZ01000004">
    <property type="protein sequence ID" value="GKU90231.1"/>
    <property type="molecule type" value="Genomic_DNA"/>
</dbReference>
<feature type="transmembrane region" description="Helical" evidence="1">
    <location>
        <begin position="12"/>
        <end position="29"/>
    </location>
</feature>
<gene>
    <name evidence="2" type="ORF">SLEP1_g4246</name>
</gene>
<proteinExistence type="predicted"/>
<reference evidence="2 3" key="1">
    <citation type="journal article" date="2021" name="Commun. Biol.">
        <title>The genome of Shorea leprosula (Dipterocarpaceae) highlights the ecological relevance of drought in aseasonal tropical rainforests.</title>
        <authorList>
            <person name="Ng K.K.S."/>
            <person name="Kobayashi M.J."/>
            <person name="Fawcett J.A."/>
            <person name="Hatakeyama M."/>
            <person name="Paape T."/>
            <person name="Ng C.H."/>
            <person name="Ang C.C."/>
            <person name="Tnah L.H."/>
            <person name="Lee C.T."/>
            <person name="Nishiyama T."/>
            <person name="Sese J."/>
            <person name="O'Brien M.J."/>
            <person name="Copetti D."/>
            <person name="Mohd Noor M.I."/>
            <person name="Ong R.C."/>
            <person name="Putra M."/>
            <person name="Sireger I.Z."/>
            <person name="Indrioko S."/>
            <person name="Kosugi Y."/>
            <person name="Izuno A."/>
            <person name="Isagi Y."/>
            <person name="Lee S.L."/>
            <person name="Shimizu K.K."/>
        </authorList>
    </citation>
    <scope>NUCLEOTIDE SEQUENCE [LARGE SCALE GENOMIC DNA]</scope>
    <source>
        <strain evidence="2">214</strain>
    </source>
</reference>